<dbReference type="Gene3D" id="3.20.20.100">
    <property type="entry name" value="NADP-dependent oxidoreductase domain"/>
    <property type="match status" value="1"/>
</dbReference>
<name>A0A520MGU4_9GAMM</name>
<dbReference type="Proteomes" id="UP000315889">
    <property type="component" value="Unassembled WGS sequence"/>
</dbReference>
<evidence type="ECO:0000313" key="1">
    <source>
        <dbReference type="EMBL" id="RZO20407.1"/>
    </source>
</evidence>
<organism evidence="1 2">
    <name type="scientific">SAR92 clade bacterium</name>
    <dbReference type="NCBI Taxonomy" id="2315479"/>
    <lineage>
        <taxon>Bacteria</taxon>
        <taxon>Pseudomonadati</taxon>
        <taxon>Pseudomonadota</taxon>
        <taxon>Gammaproteobacteria</taxon>
        <taxon>Cellvibrionales</taxon>
        <taxon>Porticoccaceae</taxon>
        <taxon>SAR92 clade</taxon>
    </lineage>
</organism>
<proteinExistence type="predicted"/>
<protein>
    <submittedName>
        <fullName evidence="1">Aldo/keto reductase</fullName>
    </submittedName>
</protein>
<dbReference type="AlphaFoldDB" id="A0A520MGU4"/>
<dbReference type="SUPFAM" id="SSF51430">
    <property type="entry name" value="NAD(P)-linked oxidoreductase"/>
    <property type="match status" value="1"/>
</dbReference>
<accession>A0A520MGU4</accession>
<feature type="non-terminal residue" evidence="1">
    <location>
        <position position="1"/>
    </location>
</feature>
<comment type="caution">
    <text evidence="1">The sequence shown here is derived from an EMBL/GenBank/DDBJ whole genome shotgun (WGS) entry which is preliminary data.</text>
</comment>
<dbReference type="EMBL" id="SHBP01000004">
    <property type="protein sequence ID" value="RZO20407.1"/>
    <property type="molecule type" value="Genomic_DNA"/>
</dbReference>
<dbReference type="InterPro" id="IPR036812">
    <property type="entry name" value="NAD(P)_OxRdtase_dom_sf"/>
</dbReference>
<reference evidence="1 2" key="1">
    <citation type="submission" date="2019-02" db="EMBL/GenBank/DDBJ databases">
        <title>Prokaryotic population dynamics and viral predation in marine succession experiment using metagenomics: the confinement effect.</title>
        <authorList>
            <person name="Haro-Moreno J.M."/>
            <person name="Rodriguez-Valera F."/>
            <person name="Lopez-Perez M."/>
        </authorList>
    </citation>
    <scope>NUCLEOTIDE SEQUENCE [LARGE SCALE GENOMIC DNA]</scope>
    <source>
        <strain evidence="1">MED-G170</strain>
    </source>
</reference>
<sequence>LVENLSLSDFNLTDEEMDAISALNQNRRFNDPGKFCESAFGTFHSIYD</sequence>
<evidence type="ECO:0000313" key="2">
    <source>
        <dbReference type="Proteomes" id="UP000315889"/>
    </source>
</evidence>
<gene>
    <name evidence="1" type="ORF">EVB03_03855</name>
</gene>